<dbReference type="Gene3D" id="1.25.40.10">
    <property type="entry name" value="Tetratricopeptide repeat domain"/>
    <property type="match status" value="1"/>
</dbReference>
<evidence type="ECO:0000256" key="1">
    <source>
        <dbReference type="SAM" id="SignalP"/>
    </source>
</evidence>
<sequence>MKTTVVLSLCLGLILAGSASAGERPQPLPDQKDKVGELLSPCPGGLERFLPGEYYFCSATRHYWSGEFGAARESLKDAAAWASKPAQYALGIMYFNGDRMEKNRPLGLAWLALSAERHDPTYEPAFISAFRSVSPEELAQANVYWKDLKTKYADEVAAPRAERRFDREYRQIAWLADFGGGIFIDGLTSPSGMAPGMAGAQSALSFTRFLQTRKAEFFYGYSTHVTVGDMQLVPIGDAAARSQKSSPGQPAGE</sequence>
<evidence type="ECO:0000313" key="2">
    <source>
        <dbReference type="EMBL" id="NII08784.1"/>
    </source>
</evidence>
<dbReference type="SMART" id="SM00671">
    <property type="entry name" value="SEL1"/>
    <property type="match status" value="1"/>
</dbReference>
<keyword evidence="3" id="KW-1185">Reference proteome</keyword>
<organism evidence="2 3">
    <name type="scientific">Luteibacter anthropi</name>
    <dbReference type="NCBI Taxonomy" id="564369"/>
    <lineage>
        <taxon>Bacteria</taxon>
        <taxon>Pseudomonadati</taxon>
        <taxon>Pseudomonadota</taxon>
        <taxon>Gammaproteobacteria</taxon>
        <taxon>Lysobacterales</taxon>
        <taxon>Rhodanobacteraceae</taxon>
        <taxon>Luteibacter</taxon>
    </lineage>
</organism>
<protein>
    <submittedName>
        <fullName evidence="2">SEL1-like repeat protein</fullName>
    </submittedName>
</protein>
<dbReference type="SUPFAM" id="SSF81901">
    <property type="entry name" value="HCP-like"/>
    <property type="match status" value="1"/>
</dbReference>
<dbReference type="InterPro" id="IPR011990">
    <property type="entry name" value="TPR-like_helical_dom_sf"/>
</dbReference>
<name>A0A7X5UEE5_9GAMM</name>
<comment type="caution">
    <text evidence="2">The sequence shown here is derived from an EMBL/GenBank/DDBJ whole genome shotgun (WGS) entry which is preliminary data.</text>
</comment>
<dbReference type="RefSeq" id="WP_166952251.1">
    <property type="nucleotide sequence ID" value="NZ_JAARLZ010000015.1"/>
</dbReference>
<accession>A0A7X5UEE5</accession>
<dbReference type="InterPro" id="IPR006597">
    <property type="entry name" value="Sel1-like"/>
</dbReference>
<proteinExistence type="predicted"/>
<gene>
    <name evidence="2" type="ORF">HBF25_20555</name>
</gene>
<dbReference type="Proteomes" id="UP000490980">
    <property type="component" value="Unassembled WGS sequence"/>
</dbReference>
<keyword evidence="1" id="KW-0732">Signal</keyword>
<reference evidence="2 3" key="1">
    <citation type="submission" date="2020-03" db="EMBL/GenBank/DDBJ databases">
        <authorList>
            <person name="Lai Q."/>
        </authorList>
    </citation>
    <scope>NUCLEOTIDE SEQUENCE [LARGE SCALE GENOMIC DNA]</scope>
    <source>
        <strain evidence="2 3">CCUG 25036</strain>
    </source>
</reference>
<feature type="chain" id="PRO_5031484353" evidence="1">
    <location>
        <begin position="22"/>
        <end position="253"/>
    </location>
</feature>
<feature type="signal peptide" evidence="1">
    <location>
        <begin position="1"/>
        <end position="21"/>
    </location>
</feature>
<dbReference type="AlphaFoldDB" id="A0A7X5UEE5"/>
<dbReference type="EMBL" id="JAARLZ010000015">
    <property type="protein sequence ID" value="NII08784.1"/>
    <property type="molecule type" value="Genomic_DNA"/>
</dbReference>
<evidence type="ECO:0000313" key="3">
    <source>
        <dbReference type="Proteomes" id="UP000490980"/>
    </source>
</evidence>